<gene>
    <name evidence="2" type="ORF">SPIL2461_LOCUS6260</name>
</gene>
<evidence type="ECO:0000256" key="1">
    <source>
        <dbReference type="SAM" id="SignalP"/>
    </source>
</evidence>
<proteinExistence type="predicted"/>
<reference evidence="2" key="1">
    <citation type="submission" date="2021-02" db="EMBL/GenBank/DDBJ databases">
        <authorList>
            <person name="Dougan E. K."/>
            <person name="Rhodes N."/>
            <person name="Thang M."/>
            <person name="Chan C."/>
        </authorList>
    </citation>
    <scope>NUCLEOTIDE SEQUENCE</scope>
</reference>
<keyword evidence="1" id="KW-0732">Signal</keyword>
<dbReference type="AlphaFoldDB" id="A0A812MQT7"/>
<dbReference type="EMBL" id="CAJNIZ010009335">
    <property type="protein sequence ID" value="CAE7279642.1"/>
    <property type="molecule type" value="Genomic_DNA"/>
</dbReference>
<name>A0A812MQT7_SYMPI</name>
<protein>
    <submittedName>
        <fullName evidence="2">Uncharacterized protein</fullName>
    </submittedName>
</protein>
<accession>A0A812MQT7</accession>
<evidence type="ECO:0000313" key="2">
    <source>
        <dbReference type="EMBL" id="CAE7279642.1"/>
    </source>
</evidence>
<feature type="chain" id="PRO_5032777276" evidence="1">
    <location>
        <begin position="28"/>
        <end position="241"/>
    </location>
</feature>
<sequence>MHVLFGRIFVGAMTGSILLLEVLKAGATRTQTRATFLVNESDSVWDLELTGSWDIQESIKDDRVSVTGSRLSEDQMHRIYAVEVKTASVPHFTQSLRDNLEAIPDPVDRTRERAMILSNSQQYVDIGLEGNGWFKHAGILKPSVLTVSTKGVSLRELTTKVLQKAMASVKKKTGANWTTIVEDGVFHIGAHYKGGQPSNLPQNHYHLMSPSPITDSQIAAIREALQPWHAGPGNKPAKKIK</sequence>
<evidence type="ECO:0000313" key="3">
    <source>
        <dbReference type="Proteomes" id="UP000649617"/>
    </source>
</evidence>
<keyword evidence="3" id="KW-1185">Reference proteome</keyword>
<feature type="signal peptide" evidence="1">
    <location>
        <begin position="1"/>
        <end position="27"/>
    </location>
</feature>
<organism evidence="2 3">
    <name type="scientific">Symbiodinium pilosum</name>
    <name type="common">Dinoflagellate</name>
    <dbReference type="NCBI Taxonomy" id="2952"/>
    <lineage>
        <taxon>Eukaryota</taxon>
        <taxon>Sar</taxon>
        <taxon>Alveolata</taxon>
        <taxon>Dinophyceae</taxon>
        <taxon>Suessiales</taxon>
        <taxon>Symbiodiniaceae</taxon>
        <taxon>Symbiodinium</taxon>
    </lineage>
</organism>
<dbReference type="Proteomes" id="UP000649617">
    <property type="component" value="Unassembled WGS sequence"/>
</dbReference>
<comment type="caution">
    <text evidence="2">The sequence shown here is derived from an EMBL/GenBank/DDBJ whole genome shotgun (WGS) entry which is preliminary data.</text>
</comment>